<dbReference type="EMBL" id="CTRP01000004">
    <property type="protein sequence ID" value="CQR71331.1"/>
    <property type="molecule type" value="Genomic_DNA"/>
</dbReference>
<evidence type="ECO:0000313" key="2">
    <source>
        <dbReference type="Proteomes" id="UP000049855"/>
    </source>
</evidence>
<reference evidence="2" key="1">
    <citation type="submission" date="2015-03" db="EMBL/GenBank/DDBJ databases">
        <authorList>
            <person name="Nijsse Bart"/>
        </authorList>
    </citation>
    <scope>NUCLEOTIDE SEQUENCE [LARGE SCALE GENOMIC DNA]</scope>
</reference>
<sequence length="129" mass="14548">MTETDILIKEKVVPFREKILSVVKEKHPYLYSVADSLLAGRKNKVGLQVTQEGKVIGEYTFHLEGLRVESVDIGQLDSGIHHPLLGLVKPYGVMEVNAIKRIVTDEELTTELISAFARYLPDITVKFLR</sequence>
<gene>
    <name evidence="1" type="ORF">SpAn4DRAFT_3836</name>
</gene>
<protein>
    <submittedName>
        <fullName evidence="1">Uncharacterized protein</fullName>
    </submittedName>
</protein>
<accession>A0A0U1KVD6</accession>
<dbReference type="Proteomes" id="UP000049855">
    <property type="component" value="Unassembled WGS sequence"/>
</dbReference>
<dbReference type="RefSeq" id="WP_021167435.1">
    <property type="nucleotide sequence ID" value="NZ_CTRP01000004.1"/>
</dbReference>
<dbReference type="AlphaFoldDB" id="A0A0U1KVD6"/>
<name>A0A0U1KVD6_9FIRM</name>
<organism evidence="1 2">
    <name type="scientific">Sporomusa ovata</name>
    <dbReference type="NCBI Taxonomy" id="2378"/>
    <lineage>
        <taxon>Bacteria</taxon>
        <taxon>Bacillati</taxon>
        <taxon>Bacillota</taxon>
        <taxon>Negativicutes</taxon>
        <taxon>Selenomonadales</taxon>
        <taxon>Sporomusaceae</taxon>
        <taxon>Sporomusa</taxon>
    </lineage>
</organism>
<proteinExistence type="predicted"/>
<keyword evidence="2" id="KW-1185">Reference proteome</keyword>
<evidence type="ECO:0000313" key="1">
    <source>
        <dbReference type="EMBL" id="CQR71331.1"/>
    </source>
</evidence>